<comment type="caution">
    <text evidence="2">The sequence shown here is derived from an EMBL/GenBank/DDBJ whole genome shotgun (WGS) entry which is preliminary data.</text>
</comment>
<evidence type="ECO:0000313" key="2">
    <source>
        <dbReference type="EMBL" id="MBS4537111.1"/>
    </source>
</evidence>
<feature type="transmembrane region" description="Helical" evidence="1">
    <location>
        <begin position="53"/>
        <end position="73"/>
    </location>
</feature>
<keyword evidence="3" id="KW-1185">Reference proteome</keyword>
<dbReference type="EMBL" id="WSFT01000013">
    <property type="protein sequence ID" value="MBS4537111.1"/>
    <property type="molecule type" value="Genomic_DNA"/>
</dbReference>
<evidence type="ECO:0000256" key="1">
    <source>
        <dbReference type="SAM" id="Phobius"/>
    </source>
</evidence>
<dbReference type="RefSeq" id="WP_203365043.1">
    <property type="nucleotide sequence ID" value="NZ_WSFT01000013.1"/>
</dbReference>
<gene>
    <name evidence="2" type="ORF">GOQ27_01475</name>
</gene>
<organism evidence="2 3">
    <name type="scientific">Anaeromonas frigoriresistens</name>
    <dbReference type="NCBI Taxonomy" id="2683708"/>
    <lineage>
        <taxon>Bacteria</taxon>
        <taxon>Bacillati</taxon>
        <taxon>Bacillota</taxon>
        <taxon>Tissierellia</taxon>
        <taxon>Tissierellales</taxon>
        <taxon>Thermohalobacteraceae</taxon>
        <taxon>Anaeromonas</taxon>
    </lineage>
</organism>
<name>A0A942Z571_9FIRM</name>
<proteinExistence type="predicted"/>
<reference evidence="2" key="1">
    <citation type="submission" date="2019-12" db="EMBL/GenBank/DDBJ databases">
        <title>Clostridiaceae gen. nov. sp. nov., isolated from sediment in Xinjiang, China.</title>
        <authorList>
            <person name="Zhang R."/>
        </authorList>
    </citation>
    <scope>NUCLEOTIDE SEQUENCE</scope>
    <source>
        <strain evidence="2">D2Q-11</strain>
    </source>
</reference>
<dbReference type="Proteomes" id="UP000724672">
    <property type="component" value="Unassembled WGS sequence"/>
</dbReference>
<accession>A0A942Z571</accession>
<evidence type="ECO:0000313" key="3">
    <source>
        <dbReference type="Proteomes" id="UP000724672"/>
    </source>
</evidence>
<protein>
    <recommendedName>
        <fullName evidence="4">Holin</fullName>
    </recommendedName>
</protein>
<keyword evidence="1" id="KW-1133">Transmembrane helix</keyword>
<feature type="transmembrane region" description="Helical" evidence="1">
    <location>
        <begin position="30"/>
        <end position="47"/>
    </location>
</feature>
<keyword evidence="1" id="KW-0472">Membrane</keyword>
<feature type="transmembrane region" description="Helical" evidence="1">
    <location>
        <begin position="6"/>
        <end position="23"/>
    </location>
</feature>
<evidence type="ECO:0008006" key="4">
    <source>
        <dbReference type="Google" id="ProtNLM"/>
    </source>
</evidence>
<dbReference type="AlphaFoldDB" id="A0A942Z571"/>
<sequence length="84" mass="9290">MSFEIYDISFVPIIIFLTSIILNIGIPKRFGPIISTILGIVFGIFYIEPDNLLKGILSGIFIGASAVGFYSGTKNIYQEMNPKK</sequence>
<keyword evidence="1" id="KW-0812">Transmembrane</keyword>